<proteinExistence type="predicted"/>
<evidence type="ECO:0000313" key="7">
    <source>
        <dbReference type="Proteomes" id="UP000326287"/>
    </source>
</evidence>
<name>A0A5P9NMK0_9GAMM</name>
<organism evidence="6 7">
    <name type="scientific">Halioglobus maricola</name>
    <dbReference type="NCBI Taxonomy" id="2601894"/>
    <lineage>
        <taxon>Bacteria</taxon>
        <taxon>Pseudomonadati</taxon>
        <taxon>Pseudomonadota</taxon>
        <taxon>Gammaproteobacteria</taxon>
        <taxon>Cellvibrionales</taxon>
        <taxon>Halieaceae</taxon>
        <taxon>Halioglobus</taxon>
    </lineage>
</organism>
<keyword evidence="7" id="KW-1185">Reference proteome</keyword>
<dbReference type="Proteomes" id="UP000326287">
    <property type="component" value="Chromosome"/>
</dbReference>
<evidence type="ECO:0000256" key="3">
    <source>
        <dbReference type="ARBA" id="ARBA00022723"/>
    </source>
</evidence>
<evidence type="ECO:0000256" key="4">
    <source>
        <dbReference type="ARBA" id="ARBA00022801"/>
    </source>
</evidence>
<dbReference type="EC" id="3.6.1.1" evidence="2"/>
<dbReference type="GO" id="GO:0005737">
    <property type="term" value="C:cytoplasm"/>
    <property type="evidence" value="ECO:0007669"/>
    <property type="project" value="InterPro"/>
</dbReference>
<protein>
    <recommendedName>
        <fullName evidence="2">inorganic diphosphatase</fullName>
        <ecNumber evidence="2">3.6.1.1</ecNumber>
    </recommendedName>
</protein>
<dbReference type="RefSeq" id="WP_153240230.1">
    <property type="nucleotide sequence ID" value="NZ_CP036422.1"/>
</dbReference>
<dbReference type="NCBIfam" id="NF001886">
    <property type="entry name" value="PRK00642.1"/>
    <property type="match status" value="1"/>
</dbReference>
<evidence type="ECO:0000256" key="1">
    <source>
        <dbReference type="ARBA" id="ARBA00001946"/>
    </source>
</evidence>
<dbReference type="EMBL" id="CP036422">
    <property type="protein sequence ID" value="QFU77093.1"/>
    <property type="molecule type" value="Genomic_DNA"/>
</dbReference>
<dbReference type="Pfam" id="PF00719">
    <property type="entry name" value="Pyrophosphatase"/>
    <property type="match status" value="1"/>
</dbReference>
<keyword evidence="5" id="KW-0460">Magnesium</keyword>
<dbReference type="GO" id="GO:0004427">
    <property type="term" value="F:inorganic diphosphate phosphatase activity"/>
    <property type="evidence" value="ECO:0007669"/>
    <property type="project" value="UniProtKB-EC"/>
</dbReference>
<dbReference type="GO" id="GO:0000287">
    <property type="term" value="F:magnesium ion binding"/>
    <property type="evidence" value="ECO:0007669"/>
    <property type="project" value="InterPro"/>
</dbReference>
<evidence type="ECO:0000313" key="6">
    <source>
        <dbReference type="EMBL" id="QFU77093.1"/>
    </source>
</evidence>
<dbReference type="KEGG" id="halc:EY643_16330"/>
<accession>A0A5P9NMK0</accession>
<gene>
    <name evidence="6" type="ORF">EY643_16330</name>
</gene>
<dbReference type="AlphaFoldDB" id="A0A5P9NMK0"/>
<dbReference type="InterPro" id="IPR036649">
    <property type="entry name" value="Pyrophosphatase_sf"/>
</dbReference>
<evidence type="ECO:0000256" key="2">
    <source>
        <dbReference type="ARBA" id="ARBA00012146"/>
    </source>
</evidence>
<reference evidence="6 7" key="1">
    <citation type="submission" date="2019-02" db="EMBL/GenBank/DDBJ databases">
        <authorList>
            <person name="Li S.-H."/>
        </authorList>
    </citation>
    <scope>NUCLEOTIDE SEQUENCE [LARGE SCALE GENOMIC DNA]</scope>
    <source>
        <strain evidence="6 7">IMCC14385</strain>
    </source>
</reference>
<keyword evidence="4 6" id="KW-0378">Hydrolase</keyword>
<dbReference type="SUPFAM" id="SSF50324">
    <property type="entry name" value="Inorganic pyrophosphatase"/>
    <property type="match status" value="1"/>
</dbReference>
<evidence type="ECO:0000256" key="5">
    <source>
        <dbReference type="ARBA" id="ARBA00022842"/>
    </source>
</evidence>
<keyword evidence="3" id="KW-0479">Metal-binding</keyword>
<comment type="cofactor">
    <cofactor evidence="1">
        <name>Mg(2+)</name>
        <dbReference type="ChEBI" id="CHEBI:18420"/>
    </cofactor>
</comment>
<dbReference type="PANTHER" id="PTHR10286">
    <property type="entry name" value="INORGANIC PYROPHOSPHATASE"/>
    <property type="match status" value="1"/>
</dbReference>
<sequence>MYSNRDFNRWRRHPWHGLHIKADDAPEDIYQVYIEMTADDVVKYELDKASGFLMVDRPQRTTSSPPALYGFLPRTHCAEEVANLCPDVDVADGDPLDVCVFSERHITRADIILNARVIGGIQMIDGGEADDKIIAVLEGDNIWGDVHDIADLPKIKVERLQHYFSTYKLVPGKDVNIKVDHVYGRDEALRVIAAAEKDYWNHFGHLHEAAKREENA</sequence>
<dbReference type="InterPro" id="IPR008162">
    <property type="entry name" value="Pyrophosphatase"/>
</dbReference>
<dbReference type="GO" id="GO:0006796">
    <property type="term" value="P:phosphate-containing compound metabolic process"/>
    <property type="evidence" value="ECO:0007669"/>
    <property type="project" value="InterPro"/>
</dbReference>
<dbReference type="OrthoDB" id="5187599at2"/>
<dbReference type="Gene3D" id="3.90.80.10">
    <property type="entry name" value="Inorganic pyrophosphatase"/>
    <property type="match status" value="1"/>
</dbReference>
<dbReference type="PROSITE" id="PS00387">
    <property type="entry name" value="PPASE"/>
    <property type="match status" value="1"/>
</dbReference>